<dbReference type="eggNOG" id="COG3119">
    <property type="taxonomic scope" value="Bacteria"/>
</dbReference>
<feature type="compositionally biased region" description="Basic and acidic residues" evidence="1">
    <location>
        <begin position="1"/>
        <end position="12"/>
    </location>
</feature>
<gene>
    <name evidence="3" type="ORF">N865_02700</name>
</gene>
<sequence>MAETDVQRERAVDAGGATRHTTSRRWRGTARAVGAWVTTALAVLLVWVTLTGPDPGGTLGLAAFARIPLEGVLLVGLVLLLPPRARGWTAILLGLALALLTIVRMTNAAFLASLGRPFDPLTDWSYFGAAVNLLGDSIGQSTARLALAGVVVLCVALLVLVPLALRRVGRVVNRHRVGSIRAVVALGLVWLLCAALGLQLAPGTTVASTGAVRAAYGEVGLVRAAVEDGRAFTTASAVDPFTATPGDELLTGLRGKDVLLVFVESYGRVAIEGSAERDLVDPVLDAGTTQLGRAGFSARSAFLTSPTFGGFSWLAHSTLQSGLWVNSGQRYTDVVSSDRFTLSQAFRRAGWRTVGDVPSNVYPWPVGTSFYHYDQLYDSRDVGYVGPVFGYARMPDQYALAALHRAELAKPDHRPVMAEIDLASSHAPWAPLPHLVDWAALGDGSVFDPMPAQSPSWRYVWSDPSRVRAAYAQSIAYALSAVISFIQTHPDPNLVVVMLGDHQPASIVSGQGASHDVPVTVIAHDPATLDRISPWGWQDGMRPGTGAPVWRMDTFRDRFLTAFGSQPSHPTQPSHPLPVRCITACSGVR</sequence>
<keyword evidence="2" id="KW-0812">Transmembrane</keyword>
<feature type="transmembrane region" description="Helical" evidence="2">
    <location>
        <begin position="145"/>
        <end position="165"/>
    </location>
</feature>
<feature type="transmembrane region" description="Helical" evidence="2">
    <location>
        <begin position="29"/>
        <end position="50"/>
    </location>
</feature>
<keyword evidence="2" id="KW-1133">Transmembrane helix</keyword>
<reference evidence="3 4" key="1">
    <citation type="submission" date="2013-08" db="EMBL/GenBank/DDBJ databases">
        <title>Intrasporangium oryzae NRRL B-24470.</title>
        <authorList>
            <person name="Liu H."/>
            <person name="Wang G."/>
        </authorList>
    </citation>
    <scope>NUCLEOTIDE SEQUENCE [LARGE SCALE GENOMIC DNA]</scope>
    <source>
        <strain evidence="3 4">NRRL B-24470</strain>
    </source>
</reference>
<evidence type="ECO:0000256" key="1">
    <source>
        <dbReference type="SAM" id="MobiDB-lite"/>
    </source>
</evidence>
<dbReference type="AlphaFoldDB" id="W9G8T4"/>
<protein>
    <submittedName>
        <fullName evidence="3">Sulfatase</fullName>
    </submittedName>
</protein>
<comment type="caution">
    <text evidence="3">The sequence shown here is derived from an EMBL/GenBank/DDBJ whole genome shotgun (WGS) entry which is preliminary data.</text>
</comment>
<dbReference type="STRING" id="1386089.N865_02700"/>
<name>W9G8T4_9MICO</name>
<accession>W9G8T4</accession>
<dbReference type="RefSeq" id="WP_084327982.1">
    <property type="nucleotide sequence ID" value="NZ_AWSA01000009.1"/>
</dbReference>
<feature type="region of interest" description="Disordered" evidence="1">
    <location>
        <begin position="1"/>
        <end position="22"/>
    </location>
</feature>
<organism evidence="3 4">
    <name type="scientific">Intrasporangium oryzae NRRL B-24470</name>
    <dbReference type="NCBI Taxonomy" id="1386089"/>
    <lineage>
        <taxon>Bacteria</taxon>
        <taxon>Bacillati</taxon>
        <taxon>Actinomycetota</taxon>
        <taxon>Actinomycetes</taxon>
        <taxon>Micrococcales</taxon>
        <taxon>Intrasporangiaceae</taxon>
        <taxon>Intrasporangium</taxon>
    </lineage>
</organism>
<proteinExistence type="predicted"/>
<dbReference type="Gene3D" id="3.40.720.10">
    <property type="entry name" value="Alkaline Phosphatase, subunit A"/>
    <property type="match status" value="1"/>
</dbReference>
<evidence type="ECO:0000256" key="2">
    <source>
        <dbReference type="SAM" id="Phobius"/>
    </source>
</evidence>
<keyword evidence="4" id="KW-1185">Reference proteome</keyword>
<feature type="transmembrane region" description="Helical" evidence="2">
    <location>
        <begin position="177"/>
        <end position="198"/>
    </location>
</feature>
<evidence type="ECO:0000313" key="3">
    <source>
        <dbReference type="EMBL" id="EWT02586.1"/>
    </source>
</evidence>
<evidence type="ECO:0000313" key="4">
    <source>
        <dbReference type="Proteomes" id="UP000019489"/>
    </source>
</evidence>
<keyword evidence="2" id="KW-0472">Membrane</keyword>
<feature type="transmembrane region" description="Helical" evidence="2">
    <location>
        <begin position="88"/>
        <end position="112"/>
    </location>
</feature>
<dbReference type="EMBL" id="AWSA01000009">
    <property type="protein sequence ID" value="EWT02586.1"/>
    <property type="molecule type" value="Genomic_DNA"/>
</dbReference>
<dbReference type="Proteomes" id="UP000019489">
    <property type="component" value="Unassembled WGS sequence"/>
</dbReference>
<dbReference type="InterPro" id="IPR017850">
    <property type="entry name" value="Alkaline_phosphatase_core_sf"/>
</dbReference>
<dbReference type="SUPFAM" id="SSF53649">
    <property type="entry name" value="Alkaline phosphatase-like"/>
    <property type="match status" value="1"/>
</dbReference>
<dbReference type="PATRIC" id="fig|1386089.3.peg.1163"/>
<feature type="transmembrane region" description="Helical" evidence="2">
    <location>
        <begin position="62"/>
        <end position="81"/>
    </location>
</feature>